<dbReference type="FunFam" id="3.40.50.2000:FF:000060">
    <property type="entry name" value="Glycosyltransferase"/>
    <property type="match status" value="1"/>
</dbReference>
<dbReference type="InterPro" id="IPR035595">
    <property type="entry name" value="UDP_glycos_trans_CS"/>
</dbReference>
<dbReference type="Gene3D" id="3.40.50.2000">
    <property type="entry name" value="Glycogen Phosphorylase B"/>
    <property type="match status" value="2"/>
</dbReference>
<dbReference type="PANTHER" id="PTHR48047:SF107">
    <property type="entry name" value="UDP-GLYCOSYLTRANSFERASE 92A1-LIKE"/>
    <property type="match status" value="1"/>
</dbReference>
<comment type="similarity">
    <text evidence="1 3">Belongs to the UDP-glycosyltransferase family.</text>
</comment>
<evidence type="ECO:0000313" key="7">
    <source>
        <dbReference type="Proteomes" id="UP000824469"/>
    </source>
</evidence>
<dbReference type="Pfam" id="PF00201">
    <property type="entry name" value="UDPGT"/>
    <property type="match status" value="1"/>
</dbReference>
<sequence length="514" mass="56807">SLLEESVLINLDEHLFVSINSSEQVTAPCKGLGRVSARPSRDIAMAVKKHVVMFPYMAQGHLIPFLKLAKLLASQGLTVSFITTTMSASKLQSKAVGSDIRFIPLSFPYIDGLTPGCETVDSLTSVDERILLFCSSHRLSVPFEEWLQQVTAEISAKPVCIISDVFLAWTADSASRFGIPLVVFHTTGAMGASLMQYLFTNPVAELISGDDDGGTVEIHDRSLNVNLSKSLLVEIFKNESYPQDLLRLFETRQRKLAAIAKERCAATLVNTLDQIEEGYLRYLHESTGKPVWAIASPPLHKPQKGICDESECMSWLDSQKQNSVLYVSFGSQVFLSEGQIKALARGIEASKQPFIWTIKDSIGSNVNSCDFLPEGFAEATRDRGLLIHGWAPQLQILSHPSTACFLSHSGWNSTLESISAGVPMVVWPMVLDQLINAKLVVEQLKIGLQICQGWDRIPCSDTVEFMVKSVMVKETGNEMRNRAENIKTKIEGASNELNIRGFVSYILNLRRHGD</sequence>
<dbReference type="EMBL" id="JAHRHJ020000006">
    <property type="protein sequence ID" value="KAH9312493.1"/>
    <property type="molecule type" value="Genomic_DNA"/>
</dbReference>
<protein>
    <recommendedName>
        <fullName evidence="4">Glycosyltransferase</fullName>
        <ecNumber evidence="4">2.4.1.-</ecNumber>
    </recommendedName>
</protein>
<reference evidence="6 7" key="1">
    <citation type="journal article" date="2021" name="Nat. Plants">
        <title>The Taxus genome provides insights into paclitaxel biosynthesis.</title>
        <authorList>
            <person name="Xiong X."/>
            <person name="Gou J."/>
            <person name="Liao Q."/>
            <person name="Li Y."/>
            <person name="Zhou Q."/>
            <person name="Bi G."/>
            <person name="Li C."/>
            <person name="Du R."/>
            <person name="Wang X."/>
            <person name="Sun T."/>
            <person name="Guo L."/>
            <person name="Liang H."/>
            <person name="Lu P."/>
            <person name="Wu Y."/>
            <person name="Zhang Z."/>
            <person name="Ro D.K."/>
            <person name="Shang Y."/>
            <person name="Huang S."/>
            <person name="Yan J."/>
        </authorList>
    </citation>
    <scope>NUCLEOTIDE SEQUENCE [LARGE SCALE GENOMIC DNA]</scope>
    <source>
        <strain evidence="6">Ta-2019</strain>
    </source>
</reference>
<evidence type="ECO:0000256" key="3">
    <source>
        <dbReference type="RuleBase" id="RU003718"/>
    </source>
</evidence>
<name>A0AA38FZR2_TAXCH</name>
<gene>
    <name evidence="6" type="ORF">KI387_027528</name>
</gene>
<dbReference type="Proteomes" id="UP000824469">
    <property type="component" value="Unassembled WGS sequence"/>
</dbReference>
<evidence type="ECO:0000256" key="1">
    <source>
        <dbReference type="ARBA" id="ARBA00009995"/>
    </source>
</evidence>
<dbReference type="AlphaFoldDB" id="A0AA38FZR2"/>
<feature type="non-terminal residue" evidence="6">
    <location>
        <position position="1"/>
    </location>
</feature>
<evidence type="ECO:0000313" key="6">
    <source>
        <dbReference type="EMBL" id="KAH9312493.1"/>
    </source>
</evidence>
<dbReference type="InterPro" id="IPR002213">
    <property type="entry name" value="UDP_glucos_trans"/>
</dbReference>
<evidence type="ECO:0000256" key="2">
    <source>
        <dbReference type="ARBA" id="ARBA00022679"/>
    </source>
</evidence>
<dbReference type="Pfam" id="PF26168">
    <property type="entry name" value="Glyco_transf_N"/>
    <property type="match status" value="1"/>
</dbReference>
<dbReference type="PANTHER" id="PTHR48047">
    <property type="entry name" value="GLYCOSYLTRANSFERASE"/>
    <property type="match status" value="1"/>
</dbReference>
<dbReference type="CDD" id="cd03784">
    <property type="entry name" value="GT1_Gtf-like"/>
    <property type="match status" value="1"/>
</dbReference>
<dbReference type="SUPFAM" id="SSF53756">
    <property type="entry name" value="UDP-Glycosyltransferase/glycogen phosphorylase"/>
    <property type="match status" value="1"/>
</dbReference>
<feature type="domain" description="Glycosyltransferase N-terminal" evidence="5">
    <location>
        <begin position="51"/>
        <end position="176"/>
    </location>
</feature>
<proteinExistence type="inferred from homology"/>
<comment type="caution">
    <text evidence="6">The sequence shown here is derived from an EMBL/GenBank/DDBJ whole genome shotgun (WGS) entry which is preliminary data.</text>
</comment>
<keyword evidence="7" id="KW-1185">Reference proteome</keyword>
<evidence type="ECO:0000259" key="5">
    <source>
        <dbReference type="Pfam" id="PF26168"/>
    </source>
</evidence>
<dbReference type="EC" id="2.4.1.-" evidence="4"/>
<evidence type="ECO:0000256" key="4">
    <source>
        <dbReference type="RuleBase" id="RU362057"/>
    </source>
</evidence>
<accession>A0AA38FZR2</accession>
<keyword evidence="2 3" id="KW-0808">Transferase</keyword>
<dbReference type="InterPro" id="IPR058980">
    <property type="entry name" value="Glyco_transf_N"/>
</dbReference>
<dbReference type="GO" id="GO:0035251">
    <property type="term" value="F:UDP-glucosyltransferase activity"/>
    <property type="evidence" value="ECO:0007669"/>
    <property type="project" value="TreeGrafter"/>
</dbReference>
<organism evidence="6 7">
    <name type="scientific">Taxus chinensis</name>
    <name type="common">Chinese yew</name>
    <name type="synonym">Taxus wallichiana var. chinensis</name>
    <dbReference type="NCBI Taxonomy" id="29808"/>
    <lineage>
        <taxon>Eukaryota</taxon>
        <taxon>Viridiplantae</taxon>
        <taxon>Streptophyta</taxon>
        <taxon>Embryophyta</taxon>
        <taxon>Tracheophyta</taxon>
        <taxon>Spermatophyta</taxon>
        <taxon>Pinopsida</taxon>
        <taxon>Pinidae</taxon>
        <taxon>Conifers II</taxon>
        <taxon>Cupressales</taxon>
        <taxon>Taxaceae</taxon>
        <taxon>Taxus</taxon>
    </lineage>
</organism>
<dbReference type="PROSITE" id="PS00375">
    <property type="entry name" value="UDPGT"/>
    <property type="match status" value="1"/>
</dbReference>
<keyword evidence="3" id="KW-0328">Glycosyltransferase</keyword>